<comment type="function">
    <text evidence="11">Transcriptional regulator that controls a genetic switch in male development. It is necessary and sufficient for initiating male sex determination by directing the development of supporting cell precursors (pre-Sertoli cells) as Sertoli rather than granulosa cells. Involved in different aspects of gene regulation including promoter activation or repression. Binds to the DNA consensus sequence 5'-[AT]AACAA[AT]-3'. SRY HMG box recognizes DNA by partial intercalation in the minor groove and promotes DNA bending. Also involved in pre-mRNA splicing. In male adult brain involved in the maintenance of motor functions of dopaminergic neurons.</text>
</comment>
<feature type="domain" description="HMG box" evidence="14">
    <location>
        <begin position="94"/>
        <end position="162"/>
    </location>
</feature>
<keyword evidence="5" id="KW-0112">Calmodulin-binding</keyword>
<comment type="caution">
    <text evidence="15">The sequence shown here is derived from an EMBL/GenBank/DDBJ whole genome shotgun (WGS) entry which is preliminary data.</text>
</comment>
<accession>A0A6V7TX25</accession>
<evidence type="ECO:0000256" key="3">
    <source>
        <dbReference type="ARBA" id="ARBA00019052"/>
    </source>
</evidence>
<dbReference type="Gene3D" id="1.10.30.10">
    <property type="entry name" value="High mobility group box domain"/>
    <property type="match status" value="1"/>
</dbReference>
<evidence type="ECO:0000256" key="2">
    <source>
        <dbReference type="ARBA" id="ARBA00005998"/>
    </source>
</evidence>
<dbReference type="SMART" id="SM00398">
    <property type="entry name" value="HMG"/>
    <property type="match status" value="1"/>
</dbReference>
<dbReference type="GO" id="GO:0005516">
    <property type="term" value="F:calmodulin binding"/>
    <property type="evidence" value="ECO:0007669"/>
    <property type="project" value="UniProtKB-KW"/>
</dbReference>
<dbReference type="Proteomes" id="UP000580250">
    <property type="component" value="Unassembled WGS sequence"/>
</dbReference>
<keyword evidence="9" id="KW-0804">Transcription</keyword>
<feature type="DNA-binding region" description="HMG box" evidence="12">
    <location>
        <begin position="94"/>
        <end position="162"/>
    </location>
</feature>
<dbReference type="PANTHER" id="PTHR10270:SF161">
    <property type="entry name" value="SEX-DETERMINING REGION Y PROTEIN"/>
    <property type="match status" value="1"/>
</dbReference>
<dbReference type="InterPro" id="IPR009071">
    <property type="entry name" value="HMG_box_dom"/>
</dbReference>
<feature type="compositionally biased region" description="Basic and acidic residues" evidence="13">
    <location>
        <begin position="146"/>
        <end position="163"/>
    </location>
</feature>
<dbReference type="Pfam" id="PF00505">
    <property type="entry name" value="HMG_box"/>
    <property type="match status" value="1"/>
</dbReference>
<evidence type="ECO:0000256" key="11">
    <source>
        <dbReference type="ARBA" id="ARBA00045821"/>
    </source>
</evidence>
<evidence type="ECO:0000256" key="7">
    <source>
        <dbReference type="ARBA" id="ARBA00023125"/>
    </source>
</evidence>
<dbReference type="GO" id="GO:0030154">
    <property type="term" value="P:cell differentiation"/>
    <property type="evidence" value="ECO:0007669"/>
    <property type="project" value="UniProtKB-KW"/>
</dbReference>
<evidence type="ECO:0000313" key="16">
    <source>
        <dbReference type="Proteomes" id="UP000580250"/>
    </source>
</evidence>
<feature type="compositionally biased region" description="Gly residues" evidence="13">
    <location>
        <begin position="374"/>
        <end position="390"/>
    </location>
</feature>
<evidence type="ECO:0000256" key="13">
    <source>
        <dbReference type="SAM" id="MobiDB-lite"/>
    </source>
</evidence>
<name>A0A6V7TX25_MELEN</name>
<gene>
    <name evidence="15" type="ORF">MENT_LOCUS5533</name>
</gene>
<dbReference type="InterPro" id="IPR036910">
    <property type="entry name" value="HMG_box_dom_sf"/>
</dbReference>
<keyword evidence="7 12" id="KW-0238">DNA-binding</keyword>
<dbReference type="EMBL" id="CAJEWN010000020">
    <property type="protein sequence ID" value="CAD2137737.1"/>
    <property type="molecule type" value="Genomic_DNA"/>
</dbReference>
<keyword evidence="6" id="KW-0726">Sexual differentiation</keyword>
<comment type="subcellular location">
    <subcellularLocation>
        <location evidence="1">Nucleus speckle</location>
    </subcellularLocation>
</comment>
<reference evidence="15 16" key="1">
    <citation type="submission" date="2020-08" db="EMBL/GenBank/DDBJ databases">
        <authorList>
            <person name="Koutsovoulos G."/>
            <person name="Danchin GJ E."/>
        </authorList>
    </citation>
    <scope>NUCLEOTIDE SEQUENCE [LARGE SCALE GENOMIC DNA]</scope>
</reference>
<keyword evidence="4" id="KW-0221">Differentiation</keyword>
<evidence type="ECO:0000256" key="4">
    <source>
        <dbReference type="ARBA" id="ARBA00022782"/>
    </source>
</evidence>
<feature type="compositionally biased region" description="Low complexity" evidence="13">
    <location>
        <begin position="361"/>
        <end position="373"/>
    </location>
</feature>
<dbReference type="GO" id="GO:0000978">
    <property type="term" value="F:RNA polymerase II cis-regulatory region sequence-specific DNA binding"/>
    <property type="evidence" value="ECO:0007669"/>
    <property type="project" value="TreeGrafter"/>
</dbReference>
<feature type="compositionally biased region" description="Basic and acidic residues" evidence="13">
    <location>
        <begin position="27"/>
        <end position="50"/>
    </location>
</feature>
<dbReference type="OrthoDB" id="6247875at2759"/>
<evidence type="ECO:0000256" key="6">
    <source>
        <dbReference type="ARBA" id="ARBA00022928"/>
    </source>
</evidence>
<dbReference type="GO" id="GO:0001228">
    <property type="term" value="F:DNA-binding transcription activator activity, RNA polymerase II-specific"/>
    <property type="evidence" value="ECO:0007669"/>
    <property type="project" value="TreeGrafter"/>
</dbReference>
<dbReference type="AlphaFoldDB" id="A0A6V7TX25"/>
<keyword evidence="8" id="KW-0010">Activator</keyword>
<evidence type="ECO:0000256" key="8">
    <source>
        <dbReference type="ARBA" id="ARBA00023159"/>
    </source>
</evidence>
<feature type="region of interest" description="Disordered" evidence="13">
    <location>
        <begin position="1"/>
        <end position="65"/>
    </location>
</feature>
<feature type="compositionally biased region" description="Polar residues" evidence="13">
    <location>
        <begin position="186"/>
        <end position="213"/>
    </location>
</feature>
<feature type="region of interest" description="Disordered" evidence="13">
    <location>
        <begin position="361"/>
        <end position="390"/>
    </location>
</feature>
<dbReference type="PANTHER" id="PTHR10270">
    <property type="entry name" value="SOX TRANSCRIPTION FACTOR"/>
    <property type="match status" value="1"/>
</dbReference>
<evidence type="ECO:0000256" key="12">
    <source>
        <dbReference type="PROSITE-ProRule" id="PRU00267"/>
    </source>
</evidence>
<comment type="similarity">
    <text evidence="2">Belongs to the SRY family.</text>
</comment>
<keyword evidence="12" id="KW-0539">Nucleus</keyword>
<dbReference type="SUPFAM" id="SSF47095">
    <property type="entry name" value="HMG-box"/>
    <property type="match status" value="1"/>
</dbReference>
<evidence type="ECO:0000256" key="1">
    <source>
        <dbReference type="ARBA" id="ARBA00004324"/>
    </source>
</evidence>
<evidence type="ECO:0000313" key="15">
    <source>
        <dbReference type="EMBL" id="CAD2137737.1"/>
    </source>
</evidence>
<proteinExistence type="inferred from homology"/>
<protein>
    <recommendedName>
        <fullName evidence="3">Sex-determining region Y protein</fullName>
    </recommendedName>
    <alternativeName>
        <fullName evidence="10">Testis-determining factor</fullName>
    </alternativeName>
</protein>
<feature type="region of interest" description="Disordered" evidence="13">
    <location>
        <begin position="146"/>
        <end position="217"/>
    </location>
</feature>
<evidence type="ECO:0000256" key="5">
    <source>
        <dbReference type="ARBA" id="ARBA00022860"/>
    </source>
</evidence>
<feature type="compositionally biased region" description="Polar residues" evidence="13">
    <location>
        <begin position="1"/>
        <end position="25"/>
    </location>
</feature>
<dbReference type="PROSITE" id="PS50118">
    <property type="entry name" value="HMG_BOX_2"/>
    <property type="match status" value="1"/>
</dbReference>
<dbReference type="GO" id="GO:0007548">
    <property type="term" value="P:sex differentiation"/>
    <property type="evidence" value="ECO:0007669"/>
    <property type="project" value="UniProtKB-KW"/>
</dbReference>
<organism evidence="15 16">
    <name type="scientific">Meloidogyne enterolobii</name>
    <name type="common">Root-knot nematode worm</name>
    <name type="synonym">Meloidogyne mayaguensis</name>
    <dbReference type="NCBI Taxonomy" id="390850"/>
    <lineage>
        <taxon>Eukaryota</taxon>
        <taxon>Metazoa</taxon>
        <taxon>Ecdysozoa</taxon>
        <taxon>Nematoda</taxon>
        <taxon>Chromadorea</taxon>
        <taxon>Rhabditida</taxon>
        <taxon>Tylenchina</taxon>
        <taxon>Tylenchomorpha</taxon>
        <taxon>Tylenchoidea</taxon>
        <taxon>Meloidogynidae</taxon>
        <taxon>Meloidogyninae</taxon>
        <taxon>Meloidogyne</taxon>
    </lineage>
</organism>
<evidence type="ECO:0000256" key="9">
    <source>
        <dbReference type="ARBA" id="ARBA00023163"/>
    </source>
</evidence>
<dbReference type="InterPro" id="IPR050140">
    <property type="entry name" value="SRY-related_HMG-box_TF-like"/>
</dbReference>
<sequence length="390" mass="42229">MLSPENNVTSPCNDSQCDESASPSSMRDIDNQSRASTREHNNHSPHRNDDLSSDDPAEFSSMRSHSSLANISANIELHPQNDALGGGTSKNKFIKRPLNAYMIWTRQERKRILADDPKMKMNEVSKAMGERWKKMTDKEKKPFFEEAKKHSEEHKQALQDHPELQYAPSKKKGPKKAIDGSVKGGIQQQSLADSSSLKSCTATPEASRSTTPNRGAANLIAPQPITQNQVFSPFQSPLASQMAQVLQRVGNTGHFGQTNVSAPNSSMPGSILAPAGTFPQAFLPQGFPQRVAATSASILGGISQSGGSIANSSAGGNRTPVQMLDLYYNSLCQPAFPNITENPVNPLGMYQPHYFLEQYNQQLSQQQQQQQSSGGQGGGNNNSNGGGQFG</sequence>
<dbReference type="GO" id="GO:0016607">
    <property type="term" value="C:nuclear speck"/>
    <property type="evidence" value="ECO:0007669"/>
    <property type="project" value="UniProtKB-SubCell"/>
</dbReference>
<evidence type="ECO:0000256" key="10">
    <source>
        <dbReference type="ARBA" id="ARBA00032498"/>
    </source>
</evidence>
<evidence type="ECO:0000259" key="14">
    <source>
        <dbReference type="PROSITE" id="PS50118"/>
    </source>
</evidence>